<evidence type="ECO:0000313" key="1">
    <source>
        <dbReference type="EMBL" id="KAK1944604.1"/>
    </source>
</evidence>
<protein>
    <submittedName>
        <fullName evidence="1">Uncharacterized protein</fullName>
    </submittedName>
</protein>
<dbReference type="Proteomes" id="UP001259832">
    <property type="component" value="Unassembled WGS sequence"/>
</dbReference>
<accession>A0AAD9LRY9</accession>
<dbReference type="EMBL" id="JASMQC010000006">
    <property type="protein sequence ID" value="KAK1944604.1"/>
    <property type="molecule type" value="Genomic_DNA"/>
</dbReference>
<proteinExistence type="predicted"/>
<organism evidence="1 2">
    <name type="scientific">Phytophthora citrophthora</name>
    <dbReference type="NCBI Taxonomy" id="4793"/>
    <lineage>
        <taxon>Eukaryota</taxon>
        <taxon>Sar</taxon>
        <taxon>Stramenopiles</taxon>
        <taxon>Oomycota</taxon>
        <taxon>Peronosporomycetes</taxon>
        <taxon>Peronosporales</taxon>
        <taxon>Peronosporaceae</taxon>
        <taxon>Phytophthora</taxon>
    </lineage>
</organism>
<reference evidence="1" key="1">
    <citation type="submission" date="2023-08" db="EMBL/GenBank/DDBJ databases">
        <title>Reference Genome Resource for the Citrus Pathogen Phytophthora citrophthora.</title>
        <authorList>
            <person name="Moller H."/>
            <person name="Coetzee B."/>
            <person name="Rose L.J."/>
            <person name="Van Niekerk J.M."/>
        </authorList>
    </citation>
    <scope>NUCLEOTIDE SEQUENCE</scope>
    <source>
        <strain evidence="1">STE-U-9442</strain>
    </source>
</reference>
<comment type="caution">
    <text evidence="1">The sequence shown here is derived from an EMBL/GenBank/DDBJ whole genome shotgun (WGS) entry which is preliminary data.</text>
</comment>
<evidence type="ECO:0000313" key="2">
    <source>
        <dbReference type="Proteomes" id="UP001259832"/>
    </source>
</evidence>
<gene>
    <name evidence="1" type="ORF">P3T76_004516</name>
</gene>
<keyword evidence="2" id="KW-1185">Reference proteome</keyword>
<sequence>MTPALAAAPTIAVVLLVKLSIFARAVRSRHVRISGSRVRILRVGAAAFALHPPQRRRRQRSELTKSGVLCNRPGNQLPWGAPGALRYAKSRAFASHLISPGSSDRAAVYHVQLLPSLLQSSSPQQAMMTQMSCSAMSAG</sequence>
<name>A0AAD9LRY9_9STRA</name>
<dbReference type="AlphaFoldDB" id="A0AAD9LRY9"/>